<sequence>MIGTIEMASSTLYRYANINVDALKTNLGGSAAATVEATLAFIRAFIDSMPTGKQNTFAARTLLRQ</sequence>
<dbReference type="Pfam" id="PF09344">
    <property type="entry name" value="Cas_CT1975"/>
    <property type="match status" value="1"/>
</dbReference>
<dbReference type="Proteomes" id="UP000250241">
    <property type="component" value="Chromosome"/>
</dbReference>
<dbReference type="EMBL" id="AP017895">
    <property type="protein sequence ID" value="BAV87860.1"/>
    <property type="molecule type" value="Genomic_DNA"/>
</dbReference>
<accession>A0A2Z5R018</accession>
<gene>
    <name evidence="1" type="ORF">RA11412_1561</name>
</gene>
<organism evidence="1 2">
    <name type="scientific">Rothia aeria</name>
    <dbReference type="NCBI Taxonomy" id="172042"/>
    <lineage>
        <taxon>Bacteria</taxon>
        <taxon>Bacillati</taxon>
        <taxon>Actinomycetota</taxon>
        <taxon>Actinomycetes</taxon>
        <taxon>Micrococcales</taxon>
        <taxon>Micrococcaceae</taxon>
        <taxon>Rothia</taxon>
    </lineage>
</organism>
<name>A0A2Z5R018_9MICC</name>
<dbReference type="KEGG" id="raj:RA11412_1561"/>
<dbReference type="InterPro" id="IPR010148">
    <property type="entry name" value="CRISPR-assoc_prot_CT1975"/>
</dbReference>
<evidence type="ECO:0000313" key="2">
    <source>
        <dbReference type="Proteomes" id="UP000250241"/>
    </source>
</evidence>
<keyword evidence="2" id="KW-1185">Reference proteome</keyword>
<dbReference type="AlphaFoldDB" id="A0A2Z5R018"/>
<proteinExistence type="predicted"/>
<protein>
    <submittedName>
        <fullName evidence="1">CRISPR-associated protein</fullName>
    </submittedName>
</protein>
<evidence type="ECO:0000313" key="1">
    <source>
        <dbReference type="EMBL" id="BAV87860.1"/>
    </source>
</evidence>
<reference evidence="1 2" key="1">
    <citation type="submission" date="2016-10" db="EMBL/GenBank/DDBJ databases">
        <title>Genome sequence of Rothia aeria strain JCM11412.</title>
        <authorList>
            <person name="Nambu T."/>
        </authorList>
    </citation>
    <scope>NUCLEOTIDE SEQUENCE [LARGE SCALE GENOMIC DNA]</scope>
    <source>
        <strain evidence="1 2">JCM 11412</strain>
    </source>
</reference>